<gene>
    <name evidence="2" type="ORF">AXF42_Ash018292</name>
</gene>
<keyword evidence="3" id="KW-1185">Reference proteome</keyword>
<feature type="region of interest" description="Disordered" evidence="1">
    <location>
        <begin position="25"/>
        <end position="67"/>
    </location>
</feature>
<protein>
    <submittedName>
        <fullName evidence="2">Uncharacterized protein</fullName>
    </submittedName>
</protein>
<dbReference type="EMBL" id="KZ451921">
    <property type="protein sequence ID" value="PKA62067.1"/>
    <property type="molecule type" value="Genomic_DNA"/>
</dbReference>
<sequence>MSEDLEIRDLENICTMHLHKVGREAKYRKTQSRGTMSKDLKVRARGNTRTAHSRRTLHKDHHHYVEH</sequence>
<feature type="compositionally biased region" description="Basic residues" evidence="1">
    <location>
        <begin position="43"/>
        <end position="67"/>
    </location>
</feature>
<evidence type="ECO:0000313" key="3">
    <source>
        <dbReference type="Proteomes" id="UP000236161"/>
    </source>
</evidence>
<evidence type="ECO:0000256" key="1">
    <source>
        <dbReference type="SAM" id="MobiDB-lite"/>
    </source>
</evidence>
<name>A0A2I0B2P3_9ASPA</name>
<dbReference type="AlphaFoldDB" id="A0A2I0B2P3"/>
<accession>A0A2I0B2P3</accession>
<reference evidence="2 3" key="1">
    <citation type="journal article" date="2017" name="Nature">
        <title>The Apostasia genome and the evolution of orchids.</title>
        <authorList>
            <person name="Zhang G.Q."/>
            <person name="Liu K.W."/>
            <person name="Li Z."/>
            <person name="Lohaus R."/>
            <person name="Hsiao Y.Y."/>
            <person name="Niu S.C."/>
            <person name="Wang J.Y."/>
            <person name="Lin Y.C."/>
            <person name="Xu Q."/>
            <person name="Chen L.J."/>
            <person name="Yoshida K."/>
            <person name="Fujiwara S."/>
            <person name="Wang Z.W."/>
            <person name="Zhang Y.Q."/>
            <person name="Mitsuda N."/>
            <person name="Wang M."/>
            <person name="Liu G.H."/>
            <person name="Pecoraro L."/>
            <person name="Huang H.X."/>
            <person name="Xiao X.J."/>
            <person name="Lin M."/>
            <person name="Wu X.Y."/>
            <person name="Wu W.L."/>
            <person name="Chen Y.Y."/>
            <person name="Chang S.B."/>
            <person name="Sakamoto S."/>
            <person name="Ohme-Takagi M."/>
            <person name="Yagi M."/>
            <person name="Zeng S.J."/>
            <person name="Shen C.Y."/>
            <person name="Yeh C.M."/>
            <person name="Luo Y.B."/>
            <person name="Tsai W.C."/>
            <person name="Van de Peer Y."/>
            <person name="Liu Z.J."/>
        </authorList>
    </citation>
    <scope>NUCLEOTIDE SEQUENCE [LARGE SCALE GENOMIC DNA]</scope>
    <source>
        <strain evidence="3">cv. Shenzhen</strain>
        <tissue evidence="2">Stem</tissue>
    </source>
</reference>
<evidence type="ECO:0000313" key="2">
    <source>
        <dbReference type="EMBL" id="PKA62067.1"/>
    </source>
</evidence>
<proteinExistence type="predicted"/>
<dbReference type="Proteomes" id="UP000236161">
    <property type="component" value="Unassembled WGS sequence"/>
</dbReference>
<organism evidence="2 3">
    <name type="scientific">Apostasia shenzhenica</name>
    <dbReference type="NCBI Taxonomy" id="1088818"/>
    <lineage>
        <taxon>Eukaryota</taxon>
        <taxon>Viridiplantae</taxon>
        <taxon>Streptophyta</taxon>
        <taxon>Embryophyta</taxon>
        <taxon>Tracheophyta</taxon>
        <taxon>Spermatophyta</taxon>
        <taxon>Magnoliopsida</taxon>
        <taxon>Liliopsida</taxon>
        <taxon>Asparagales</taxon>
        <taxon>Orchidaceae</taxon>
        <taxon>Apostasioideae</taxon>
        <taxon>Apostasia</taxon>
    </lineage>
</organism>